<proteinExistence type="predicted"/>
<reference evidence="1" key="1">
    <citation type="submission" date="2023-03" db="EMBL/GenBank/DDBJ databases">
        <title>Massive genome expansion in bonnet fungi (Mycena s.s.) driven by repeated elements and novel gene families across ecological guilds.</title>
        <authorList>
            <consortium name="Lawrence Berkeley National Laboratory"/>
            <person name="Harder C.B."/>
            <person name="Miyauchi S."/>
            <person name="Viragh M."/>
            <person name="Kuo A."/>
            <person name="Thoen E."/>
            <person name="Andreopoulos B."/>
            <person name="Lu D."/>
            <person name="Skrede I."/>
            <person name="Drula E."/>
            <person name="Henrissat B."/>
            <person name="Morin E."/>
            <person name="Kohler A."/>
            <person name="Barry K."/>
            <person name="LaButti K."/>
            <person name="Morin E."/>
            <person name="Salamov A."/>
            <person name="Lipzen A."/>
            <person name="Mereny Z."/>
            <person name="Hegedus B."/>
            <person name="Baldrian P."/>
            <person name="Stursova M."/>
            <person name="Weitz H."/>
            <person name="Taylor A."/>
            <person name="Grigoriev I.V."/>
            <person name="Nagy L.G."/>
            <person name="Martin F."/>
            <person name="Kauserud H."/>
        </authorList>
    </citation>
    <scope>NUCLEOTIDE SEQUENCE</scope>
    <source>
        <strain evidence="1">CBHHK182m</strain>
    </source>
</reference>
<accession>A0AAD7JZQ1</accession>
<comment type="caution">
    <text evidence="1">The sequence shown here is derived from an EMBL/GenBank/DDBJ whole genome shotgun (WGS) entry which is preliminary data.</text>
</comment>
<name>A0AAD7JZQ1_9AGAR</name>
<gene>
    <name evidence="1" type="ORF">B0H16DRAFT_1684278</name>
</gene>
<dbReference type="EMBL" id="JARKIB010000010">
    <property type="protein sequence ID" value="KAJ7775276.1"/>
    <property type="molecule type" value="Genomic_DNA"/>
</dbReference>
<organism evidence="1 2">
    <name type="scientific">Mycena metata</name>
    <dbReference type="NCBI Taxonomy" id="1033252"/>
    <lineage>
        <taxon>Eukaryota</taxon>
        <taxon>Fungi</taxon>
        <taxon>Dikarya</taxon>
        <taxon>Basidiomycota</taxon>
        <taxon>Agaricomycotina</taxon>
        <taxon>Agaricomycetes</taxon>
        <taxon>Agaricomycetidae</taxon>
        <taxon>Agaricales</taxon>
        <taxon>Marasmiineae</taxon>
        <taxon>Mycenaceae</taxon>
        <taxon>Mycena</taxon>
    </lineage>
</organism>
<keyword evidence="2" id="KW-1185">Reference proteome</keyword>
<dbReference type="Proteomes" id="UP001215598">
    <property type="component" value="Unassembled WGS sequence"/>
</dbReference>
<evidence type="ECO:0000313" key="1">
    <source>
        <dbReference type="EMBL" id="KAJ7775276.1"/>
    </source>
</evidence>
<evidence type="ECO:0000313" key="2">
    <source>
        <dbReference type="Proteomes" id="UP001215598"/>
    </source>
</evidence>
<sequence>MALRNSTVSWYRAEHLFQKLGTCAHVGKLVGKKFLNGSDAKGRITRGEMAKNADTRGVHAAKTPRVGVCIAEVLASFSLVRTMFNNNFPQMGHFDQDTTTTTVSTTVTHTHTDTDAHAHIPNMVPHASHDATYFYYRLFTRDSEPINSALAFQDGDPSLGRVSRQRLRISANARQGELLNCAQLTLALSKLEGNNDPIRNANVHNDDGPMHAGDKVQEWQGRSPESAVGIVLGMSAVQAQMYFGGGAQVQQRQGAPPAAAGGAFGVSLAGAQAGVGGPPPPKPSVEETAAARVEMEKFQGSMMNGFTSMMGAFGQGAGGGNGGMGGGFGGMGGGFGGMGAMGGMGMGNGPSGMGMGNMMPGGELGGMMGGMPTGGNSMFGASMFGSMGQSSTPPAHEEGKPEA</sequence>
<dbReference type="AlphaFoldDB" id="A0AAD7JZQ1"/>
<protein>
    <submittedName>
        <fullName evidence="1">Uncharacterized protein</fullName>
    </submittedName>
</protein>